<dbReference type="CDD" id="cd06662">
    <property type="entry name" value="SURF1"/>
    <property type="match status" value="1"/>
</dbReference>
<dbReference type="Proteomes" id="UP001230268">
    <property type="component" value="Unassembled WGS sequence"/>
</dbReference>
<dbReference type="InterPro" id="IPR002994">
    <property type="entry name" value="Surf1/Shy1"/>
</dbReference>
<evidence type="ECO:0000256" key="1">
    <source>
        <dbReference type="ARBA" id="ARBA00004370"/>
    </source>
</evidence>
<evidence type="ECO:0000256" key="3">
    <source>
        <dbReference type="ARBA" id="ARBA00022989"/>
    </source>
</evidence>
<keyword evidence="3 5" id="KW-1133">Transmembrane helix</keyword>
<evidence type="ECO:0000256" key="4">
    <source>
        <dbReference type="ARBA" id="ARBA00023136"/>
    </source>
</evidence>
<name>A0AAD8PCT3_BABGI</name>
<comment type="similarity">
    <text evidence="5">Belongs to the SURF1 family.</text>
</comment>
<comment type="caution">
    <text evidence="6">The sequence shown here is derived from an EMBL/GenBank/DDBJ whole genome shotgun (WGS) entry which is preliminary data.</text>
</comment>
<comment type="caution">
    <text evidence="5">Lacks conserved residue(s) required for the propagation of feature annotation.</text>
</comment>
<reference evidence="6" key="1">
    <citation type="submission" date="2023-08" db="EMBL/GenBank/DDBJ databases">
        <title>Draft sequence of the Babesia gibsoni genome.</title>
        <authorList>
            <person name="Yamagishi J.Y."/>
            <person name="Xuan X.X."/>
        </authorList>
    </citation>
    <scope>NUCLEOTIDE SEQUENCE</scope>
    <source>
        <strain evidence="6">Azabu</strain>
    </source>
</reference>
<evidence type="ECO:0000256" key="2">
    <source>
        <dbReference type="ARBA" id="ARBA00022692"/>
    </source>
</evidence>
<dbReference type="AlphaFoldDB" id="A0AAD8PCT3"/>
<dbReference type="Pfam" id="PF02104">
    <property type="entry name" value="SURF1"/>
    <property type="match status" value="1"/>
</dbReference>
<comment type="subcellular location">
    <subcellularLocation>
        <location evidence="1">Membrane</location>
    </subcellularLocation>
    <subcellularLocation>
        <location evidence="5">Mitochondrion inner membrane</location>
        <topology evidence="5">Multi-pass membrane protein</topology>
    </subcellularLocation>
</comment>
<dbReference type="PANTHER" id="PTHR23427:SF2">
    <property type="entry name" value="SURFEIT LOCUS PROTEIN 1"/>
    <property type="match status" value="1"/>
</dbReference>
<keyword evidence="5" id="KW-0496">Mitochondrion</keyword>
<comment type="function">
    <text evidence="5">Probably involved in the biogenesis of the COX complex.</text>
</comment>
<evidence type="ECO:0000313" key="7">
    <source>
        <dbReference type="Proteomes" id="UP001230268"/>
    </source>
</evidence>
<protein>
    <recommendedName>
        <fullName evidence="5">SURF1-like protein</fullName>
    </recommendedName>
</protein>
<dbReference type="InterPro" id="IPR045214">
    <property type="entry name" value="Surf1/Surf4"/>
</dbReference>
<keyword evidence="4 5" id="KW-0472">Membrane</keyword>
<evidence type="ECO:0000313" key="6">
    <source>
        <dbReference type="EMBL" id="KAK1442488.1"/>
    </source>
</evidence>
<dbReference type="EMBL" id="JAVEPI010000003">
    <property type="protein sequence ID" value="KAK1442488.1"/>
    <property type="molecule type" value="Genomic_DNA"/>
</dbReference>
<dbReference type="PANTHER" id="PTHR23427">
    <property type="entry name" value="SURFEIT LOCUS PROTEIN"/>
    <property type="match status" value="1"/>
</dbReference>
<proteinExistence type="inferred from homology"/>
<dbReference type="PROSITE" id="PS50895">
    <property type="entry name" value="SURF1"/>
    <property type="match status" value="1"/>
</dbReference>
<accession>A0AAD8PCT3</accession>
<keyword evidence="5" id="KW-0999">Mitochondrion inner membrane</keyword>
<keyword evidence="7" id="KW-1185">Reference proteome</keyword>
<sequence length="465" mass="53142">MRCLSARKISHGLHWRLVLPLDSYSTQRLSYTYYGRRPYSSKAETCGDNLPSKNREENSYLKPEELNGTSQLTVPKDGTPLRCTKDQWLYYPSDQEVELFRKSGGFPTRPLDAEGSVIVRLVDLNRSVTSPVGRSIFYSEYGIRKGEYIRVLIVGAIFCGAFCYLGRWQLLRRDWKHELLQRRKFALEQPLVSIDTFSDVDHSLLLLGGAPMDYRRIECKGILDTSCKILVGPRSSLYQTYGDSSGYNVVCPLRFKDGSCVLVNMGWLGNGDAMKDLGFPELVTVRGVLVKGEISESLKASMKVGIINIYRNIMSSIFGRQCSESSTYVNRPSRLIRNDTVMVYTYFDPASISQQVYSRYPTMIGKYGLNAYDVLYHDDLNETSTQEGKYSAETSQTQLRTTSRKNVDSVRPYYQRRQVSDYLLFYADPETHLNYAAQWFLMAASTAGMCAYKLYRIRRTLKVAF</sequence>
<evidence type="ECO:0000256" key="5">
    <source>
        <dbReference type="RuleBase" id="RU363076"/>
    </source>
</evidence>
<organism evidence="6 7">
    <name type="scientific">Babesia gibsoni</name>
    <dbReference type="NCBI Taxonomy" id="33632"/>
    <lineage>
        <taxon>Eukaryota</taxon>
        <taxon>Sar</taxon>
        <taxon>Alveolata</taxon>
        <taxon>Apicomplexa</taxon>
        <taxon>Aconoidasida</taxon>
        <taxon>Piroplasmida</taxon>
        <taxon>Babesiidae</taxon>
        <taxon>Babesia</taxon>
    </lineage>
</organism>
<gene>
    <name evidence="6" type="ORF">BgAZ_300060</name>
</gene>
<dbReference type="GO" id="GO:0005743">
    <property type="term" value="C:mitochondrial inner membrane"/>
    <property type="evidence" value="ECO:0007669"/>
    <property type="project" value="UniProtKB-SubCell"/>
</dbReference>
<keyword evidence="2 5" id="KW-0812">Transmembrane</keyword>
<feature type="transmembrane region" description="Helical" evidence="5">
    <location>
        <begin position="148"/>
        <end position="168"/>
    </location>
</feature>